<dbReference type="InterPro" id="IPR013332">
    <property type="entry name" value="KPR_N"/>
</dbReference>
<evidence type="ECO:0000313" key="13">
    <source>
        <dbReference type="EMBL" id="QCC52602.1"/>
    </source>
</evidence>
<dbReference type="GO" id="GO:0005737">
    <property type="term" value="C:cytoplasm"/>
    <property type="evidence" value="ECO:0007669"/>
    <property type="project" value="TreeGrafter"/>
</dbReference>
<dbReference type="KEGG" id="hsn:DV733_15800"/>
<keyword evidence="6 10" id="KW-0560">Oxidoreductase</keyword>
<dbReference type="STRING" id="1457250.GCA_000755225_02038"/>
<accession>A0A4D6HHV9</accession>
<dbReference type="EC" id="1.1.1.169" evidence="3 10"/>
<dbReference type="InterPro" id="IPR013752">
    <property type="entry name" value="KPA_reductase"/>
</dbReference>
<evidence type="ECO:0000256" key="6">
    <source>
        <dbReference type="ARBA" id="ARBA00023002"/>
    </source>
</evidence>
<dbReference type="InterPro" id="IPR003710">
    <property type="entry name" value="ApbA"/>
</dbReference>
<reference evidence="13 14" key="1">
    <citation type="journal article" date="2019" name="Nat. Commun.">
        <title>A new type of DNA phosphorothioation-based antiviral system in archaea.</title>
        <authorList>
            <person name="Xiong L."/>
            <person name="Liu S."/>
            <person name="Chen S."/>
            <person name="Xiao Y."/>
            <person name="Zhu B."/>
            <person name="Gao Y."/>
            <person name="Zhang Y."/>
            <person name="Chen B."/>
            <person name="Luo J."/>
            <person name="Deng Z."/>
            <person name="Chen X."/>
            <person name="Wang L."/>
            <person name="Chen S."/>
        </authorList>
    </citation>
    <scope>NUCLEOTIDE SEQUENCE [LARGE SCALE GENOMIC DNA]</scope>
    <source>
        <strain evidence="13 14">CBA1105</strain>
    </source>
</reference>
<dbReference type="AlphaFoldDB" id="A0A4D6HHV9"/>
<dbReference type="InterPro" id="IPR013328">
    <property type="entry name" value="6PGD_dom2"/>
</dbReference>
<evidence type="ECO:0000256" key="8">
    <source>
        <dbReference type="ARBA" id="ARBA00047506"/>
    </source>
</evidence>
<comment type="function">
    <text evidence="10">Catalyzes the NADPH-dependent reduction of ketopantoate into pantoic acid.</text>
</comment>
<dbReference type="InterPro" id="IPR050838">
    <property type="entry name" value="Ketopantoate_reductase"/>
</dbReference>
<evidence type="ECO:0000256" key="7">
    <source>
        <dbReference type="ARBA" id="ARBA00032024"/>
    </source>
</evidence>
<keyword evidence="5 10" id="KW-0173">Coenzyme A biosynthesis</keyword>
<name>A0A4D6HHV9_9EURY</name>
<dbReference type="NCBIfam" id="TIGR00745">
    <property type="entry name" value="apbA_panE"/>
    <property type="match status" value="1"/>
</dbReference>
<feature type="domain" description="Ketopantoate reductase C-terminal" evidence="12">
    <location>
        <begin position="175"/>
        <end position="290"/>
    </location>
</feature>
<feature type="domain" description="Ketopantoate reductase N-terminal" evidence="11">
    <location>
        <begin position="3"/>
        <end position="146"/>
    </location>
</feature>
<comment type="similarity">
    <text evidence="2 10">Belongs to the ketopantoate reductase family.</text>
</comment>
<dbReference type="InterPro" id="IPR008927">
    <property type="entry name" value="6-PGluconate_DH-like_C_sf"/>
</dbReference>
<dbReference type="SUPFAM" id="SSF51735">
    <property type="entry name" value="NAD(P)-binding Rossmann-fold domains"/>
    <property type="match status" value="1"/>
</dbReference>
<dbReference type="GO" id="GO:0008677">
    <property type="term" value="F:2-dehydropantoate 2-reductase activity"/>
    <property type="evidence" value="ECO:0007669"/>
    <property type="project" value="UniProtKB-EC"/>
</dbReference>
<evidence type="ECO:0000256" key="1">
    <source>
        <dbReference type="ARBA" id="ARBA00004724"/>
    </source>
</evidence>
<organism evidence="13 14">
    <name type="scientific">Halapricum salinum</name>
    <dbReference type="NCBI Taxonomy" id="1457250"/>
    <lineage>
        <taxon>Archaea</taxon>
        <taxon>Methanobacteriati</taxon>
        <taxon>Methanobacteriota</taxon>
        <taxon>Stenosarchaea group</taxon>
        <taxon>Halobacteria</taxon>
        <taxon>Halobacteriales</taxon>
        <taxon>Haloarculaceae</taxon>
        <taxon>Halapricum</taxon>
    </lineage>
</organism>
<dbReference type="RefSeq" id="WP_049992930.1">
    <property type="nucleotide sequence ID" value="NZ_CP031310.1"/>
</dbReference>
<dbReference type="GO" id="GO:0015937">
    <property type="term" value="P:coenzyme A biosynthetic process"/>
    <property type="evidence" value="ECO:0007669"/>
    <property type="project" value="UniProtKB-UniPathway"/>
</dbReference>
<dbReference type="GO" id="GO:0015940">
    <property type="term" value="P:pantothenate biosynthetic process"/>
    <property type="evidence" value="ECO:0007669"/>
    <property type="project" value="InterPro"/>
</dbReference>
<evidence type="ECO:0000256" key="4">
    <source>
        <dbReference type="ARBA" id="ARBA00022857"/>
    </source>
</evidence>
<comment type="catalytic activity">
    <reaction evidence="9">
        <text>(R)-pantoate + NAD(+) = 2-dehydropantoate + NADH + H(+)</text>
        <dbReference type="Rhea" id="RHEA:61292"/>
        <dbReference type="ChEBI" id="CHEBI:11561"/>
        <dbReference type="ChEBI" id="CHEBI:15378"/>
        <dbReference type="ChEBI" id="CHEBI:15980"/>
        <dbReference type="ChEBI" id="CHEBI:57540"/>
        <dbReference type="ChEBI" id="CHEBI:57945"/>
    </reaction>
    <physiologicalReaction direction="right-to-left" evidence="9">
        <dbReference type="Rhea" id="RHEA:61294"/>
    </physiologicalReaction>
</comment>
<evidence type="ECO:0000259" key="11">
    <source>
        <dbReference type="Pfam" id="PF02558"/>
    </source>
</evidence>
<dbReference type="InterPro" id="IPR036291">
    <property type="entry name" value="NAD(P)-bd_dom_sf"/>
</dbReference>
<protein>
    <recommendedName>
        <fullName evidence="3 10">2-dehydropantoate 2-reductase</fullName>
        <ecNumber evidence="3 10">1.1.1.169</ecNumber>
    </recommendedName>
    <alternativeName>
        <fullName evidence="7 10">Ketopantoate reductase</fullName>
    </alternativeName>
</protein>
<evidence type="ECO:0000256" key="3">
    <source>
        <dbReference type="ARBA" id="ARBA00013014"/>
    </source>
</evidence>
<dbReference type="Pfam" id="PF02558">
    <property type="entry name" value="ApbA"/>
    <property type="match status" value="1"/>
</dbReference>
<comment type="catalytic activity">
    <reaction evidence="8">
        <text>(R)-pantoate + NADP(+) = 2-dehydropantoate + NADPH + H(+)</text>
        <dbReference type="Rhea" id="RHEA:16233"/>
        <dbReference type="ChEBI" id="CHEBI:11561"/>
        <dbReference type="ChEBI" id="CHEBI:15378"/>
        <dbReference type="ChEBI" id="CHEBI:15980"/>
        <dbReference type="ChEBI" id="CHEBI:57783"/>
        <dbReference type="ChEBI" id="CHEBI:58349"/>
        <dbReference type="EC" id="1.1.1.169"/>
    </reaction>
    <physiologicalReaction direction="right-to-left" evidence="8">
        <dbReference type="Rhea" id="RHEA:16235"/>
    </physiologicalReaction>
</comment>
<dbReference type="EMBL" id="CP031310">
    <property type="protein sequence ID" value="QCC52602.1"/>
    <property type="molecule type" value="Genomic_DNA"/>
</dbReference>
<dbReference type="SUPFAM" id="SSF48179">
    <property type="entry name" value="6-phosphogluconate dehydrogenase C-terminal domain-like"/>
    <property type="match status" value="1"/>
</dbReference>
<dbReference type="PANTHER" id="PTHR43765:SF2">
    <property type="entry name" value="2-DEHYDROPANTOATE 2-REDUCTASE"/>
    <property type="match status" value="1"/>
</dbReference>
<dbReference type="Pfam" id="PF08546">
    <property type="entry name" value="ApbA_C"/>
    <property type="match status" value="1"/>
</dbReference>
<evidence type="ECO:0000256" key="2">
    <source>
        <dbReference type="ARBA" id="ARBA00007870"/>
    </source>
</evidence>
<evidence type="ECO:0000259" key="12">
    <source>
        <dbReference type="Pfam" id="PF08546"/>
    </source>
</evidence>
<comment type="pathway">
    <text evidence="1 10">Cofactor biosynthesis; coenzyme A biosynthesis.</text>
</comment>
<sequence>MTVVVFGAGSLGSLLGGLLARTDDVTLVGRDPHVSTVREHGLSIEGEIRETATPDAATEIPADLSSVDLALVTVKSYDTAEAARALQACEPEIVLTVQNGLGNEQTLAQTLDSTVLAGTCTYGALLTEPGVVRCTGLGEVVLGARDGSHSPTADRVGAAFEQAGIEATVASDMPRRLWEKLAVNAGINATTALARIENGALAAGPARDVATAAARETARVARAAEIDLTDDDAVAAVQSVAASTADNESSMYQDLQQGRRTEIDAINGAVVDRASEPVPVNETLTSLVRAWEDARDIRKI</sequence>
<dbReference type="UniPathway" id="UPA00241"/>
<proteinExistence type="inferred from homology"/>
<dbReference type="GO" id="GO:0050661">
    <property type="term" value="F:NADP binding"/>
    <property type="evidence" value="ECO:0007669"/>
    <property type="project" value="TreeGrafter"/>
</dbReference>
<dbReference type="OrthoDB" id="201845at2157"/>
<dbReference type="Gene3D" id="1.10.1040.10">
    <property type="entry name" value="N-(1-d-carboxylethyl)-l-norvaline Dehydrogenase, domain 2"/>
    <property type="match status" value="1"/>
</dbReference>
<dbReference type="GeneID" id="39849354"/>
<dbReference type="PANTHER" id="PTHR43765">
    <property type="entry name" value="2-DEHYDROPANTOATE 2-REDUCTASE-RELATED"/>
    <property type="match status" value="1"/>
</dbReference>
<evidence type="ECO:0000256" key="5">
    <source>
        <dbReference type="ARBA" id="ARBA00022993"/>
    </source>
</evidence>
<keyword evidence="14" id="KW-1185">Reference proteome</keyword>
<dbReference type="Gene3D" id="3.40.50.720">
    <property type="entry name" value="NAD(P)-binding Rossmann-like Domain"/>
    <property type="match status" value="1"/>
</dbReference>
<keyword evidence="4 10" id="KW-0521">NADP</keyword>
<evidence type="ECO:0000256" key="9">
    <source>
        <dbReference type="ARBA" id="ARBA00048196"/>
    </source>
</evidence>
<dbReference type="Proteomes" id="UP000296706">
    <property type="component" value="Chromosome"/>
</dbReference>
<evidence type="ECO:0000313" key="14">
    <source>
        <dbReference type="Proteomes" id="UP000296706"/>
    </source>
</evidence>
<gene>
    <name evidence="13" type="ORF">DV733_15800</name>
</gene>
<evidence type="ECO:0000256" key="10">
    <source>
        <dbReference type="RuleBase" id="RU362068"/>
    </source>
</evidence>